<name>X1TXC3_9ZZZZ</name>
<reference evidence="1" key="1">
    <citation type="journal article" date="2014" name="Front. Microbiol.">
        <title>High frequency of phylogenetically diverse reductive dehalogenase-homologous genes in deep subseafloor sedimentary metagenomes.</title>
        <authorList>
            <person name="Kawai M."/>
            <person name="Futagami T."/>
            <person name="Toyoda A."/>
            <person name="Takaki Y."/>
            <person name="Nishi S."/>
            <person name="Hori S."/>
            <person name="Arai W."/>
            <person name="Tsubouchi T."/>
            <person name="Morono Y."/>
            <person name="Uchiyama I."/>
            <person name="Ito T."/>
            <person name="Fujiyama A."/>
            <person name="Inagaki F."/>
            <person name="Takami H."/>
        </authorList>
    </citation>
    <scope>NUCLEOTIDE SEQUENCE</scope>
    <source>
        <strain evidence="1">Expedition CK06-06</strain>
    </source>
</reference>
<organism evidence="1">
    <name type="scientific">marine sediment metagenome</name>
    <dbReference type="NCBI Taxonomy" id="412755"/>
    <lineage>
        <taxon>unclassified sequences</taxon>
        <taxon>metagenomes</taxon>
        <taxon>ecological metagenomes</taxon>
    </lineage>
</organism>
<dbReference type="EMBL" id="BARW01022136">
    <property type="protein sequence ID" value="GAI96001.1"/>
    <property type="molecule type" value="Genomic_DNA"/>
</dbReference>
<gene>
    <name evidence="1" type="ORF">S12H4_37037</name>
</gene>
<comment type="caution">
    <text evidence="1">The sequence shown here is derived from an EMBL/GenBank/DDBJ whole genome shotgun (WGS) entry which is preliminary data.</text>
</comment>
<accession>X1TXC3</accession>
<sequence length="41" mass="4685">MKTLATEEISTSDLVDLVVKRAIDNHDFLQFLKAFVKVYGE</sequence>
<dbReference type="AlphaFoldDB" id="X1TXC3"/>
<proteinExistence type="predicted"/>
<protein>
    <submittedName>
        <fullName evidence="1">Uncharacterized protein</fullName>
    </submittedName>
</protein>
<evidence type="ECO:0000313" key="1">
    <source>
        <dbReference type="EMBL" id="GAI96001.1"/>
    </source>
</evidence>